<keyword evidence="1" id="KW-0812">Transmembrane</keyword>
<evidence type="ECO:0000313" key="4">
    <source>
        <dbReference type="Proteomes" id="UP000681967"/>
    </source>
</evidence>
<dbReference type="Proteomes" id="UP000681720">
    <property type="component" value="Unassembled WGS sequence"/>
</dbReference>
<protein>
    <submittedName>
        <fullName evidence="2">Uncharacterized protein</fullName>
    </submittedName>
</protein>
<keyword evidence="1" id="KW-0472">Membrane</keyword>
<evidence type="ECO:0000313" key="2">
    <source>
        <dbReference type="EMBL" id="CAF4236343.1"/>
    </source>
</evidence>
<keyword evidence="1" id="KW-1133">Transmembrane helix</keyword>
<dbReference type="Proteomes" id="UP000681967">
    <property type="component" value="Unassembled WGS sequence"/>
</dbReference>
<name>A0A8S2SKE2_9BILA</name>
<evidence type="ECO:0000313" key="3">
    <source>
        <dbReference type="EMBL" id="CAF4358261.1"/>
    </source>
</evidence>
<organism evidence="2 4">
    <name type="scientific">Rotaria magnacalcarata</name>
    <dbReference type="NCBI Taxonomy" id="392030"/>
    <lineage>
        <taxon>Eukaryota</taxon>
        <taxon>Metazoa</taxon>
        <taxon>Spiralia</taxon>
        <taxon>Gnathifera</taxon>
        <taxon>Rotifera</taxon>
        <taxon>Eurotatoria</taxon>
        <taxon>Bdelloidea</taxon>
        <taxon>Philodinida</taxon>
        <taxon>Philodinidae</taxon>
        <taxon>Rotaria</taxon>
    </lineage>
</organism>
<gene>
    <name evidence="2" type="ORF">BYL167_LOCUS24979</name>
    <name evidence="3" type="ORF">GIL414_LOCUS28285</name>
</gene>
<feature type="non-terminal residue" evidence="2">
    <location>
        <position position="1"/>
    </location>
</feature>
<comment type="caution">
    <text evidence="2">The sequence shown here is derived from an EMBL/GenBank/DDBJ whole genome shotgun (WGS) entry which is preliminary data.</text>
</comment>
<dbReference type="AlphaFoldDB" id="A0A8S2SKE2"/>
<feature type="transmembrane region" description="Helical" evidence="1">
    <location>
        <begin position="67"/>
        <end position="86"/>
    </location>
</feature>
<proteinExistence type="predicted"/>
<dbReference type="EMBL" id="CAJOBH010023547">
    <property type="protein sequence ID" value="CAF4236343.1"/>
    <property type="molecule type" value="Genomic_DNA"/>
</dbReference>
<accession>A0A8S2SKE2</accession>
<reference evidence="2" key="1">
    <citation type="submission" date="2021-02" db="EMBL/GenBank/DDBJ databases">
        <authorList>
            <person name="Nowell W R."/>
        </authorList>
    </citation>
    <scope>NUCLEOTIDE SEQUENCE</scope>
</reference>
<sequence>NDNNPDSLNIEPQVDPNDRVNVELWNRLNAEDEKTMPTITDYSDEVTATAWLKWYFRIAQRHHQVKLKLNTMEFIYISFSFFFFYLGKCTSSLEL</sequence>
<evidence type="ECO:0000256" key="1">
    <source>
        <dbReference type="SAM" id="Phobius"/>
    </source>
</evidence>
<dbReference type="EMBL" id="CAJOBJ010047605">
    <property type="protein sequence ID" value="CAF4358261.1"/>
    <property type="molecule type" value="Genomic_DNA"/>
</dbReference>